<name>A0A1W2LLQ0_9PSEU</name>
<dbReference type="NCBIfam" id="TIGR02135">
    <property type="entry name" value="phoU_full"/>
    <property type="match status" value="1"/>
</dbReference>
<keyword evidence="6 7" id="KW-0592">Phosphate transport</keyword>
<dbReference type="GO" id="GO:0030643">
    <property type="term" value="P:intracellular phosphate ion homeostasis"/>
    <property type="evidence" value="ECO:0007669"/>
    <property type="project" value="InterPro"/>
</dbReference>
<organism evidence="9 10">
    <name type="scientific">Amycolatopsis keratiniphila subsp. keratiniphila</name>
    <dbReference type="NCBI Taxonomy" id="227715"/>
    <lineage>
        <taxon>Bacteria</taxon>
        <taxon>Bacillati</taxon>
        <taxon>Actinomycetota</taxon>
        <taxon>Actinomycetes</taxon>
        <taxon>Pseudonocardiales</taxon>
        <taxon>Pseudonocardiaceae</taxon>
        <taxon>Amycolatopsis</taxon>
        <taxon>Amycolatopsis japonica group</taxon>
    </lineage>
</organism>
<evidence type="ECO:0000313" key="9">
    <source>
        <dbReference type="EMBL" id="ONF63591.1"/>
    </source>
</evidence>
<evidence type="ECO:0000256" key="1">
    <source>
        <dbReference type="ARBA" id="ARBA00004496"/>
    </source>
</evidence>
<dbReference type="Proteomes" id="UP000076660">
    <property type="component" value="Unassembled WGS sequence"/>
</dbReference>
<dbReference type="RefSeq" id="WP_063273415.1">
    <property type="nucleotide sequence ID" value="NZ_LQMT02000034.1"/>
</dbReference>
<comment type="subcellular location">
    <subcellularLocation>
        <location evidence="1 7">Cytoplasm</location>
    </subcellularLocation>
</comment>
<sequence>MRTSYHERLDRLVTRLLRTSRLVADMMDRAGTALVEADGELAREVIADGATLDRVKTEAEGHAHAILASQSPVATDLRVVLAAIHAVGDLDRMGRLAIHVAEAVHRRYPARVVPQVLVPRFVEMGRIAVWLAVMAGQAVQSRDAVLARTLISVDDDMDDLHRTLFTVIDYQNWAHGTTKAVDAALLSRYYERFADHAVSLAKQTTFVVTGRPKWTDVVPAQGGARIA</sequence>
<evidence type="ECO:0000256" key="3">
    <source>
        <dbReference type="ARBA" id="ARBA00011738"/>
    </source>
</evidence>
<gene>
    <name evidence="9" type="ORF">AVR91_0232125</name>
</gene>
<evidence type="ECO:0000259" key="8">
    <source>
        <dbReference type="Pfam" id="PF01895"/>
    </source>
</evidence>
<dbReference type="InterPro" id="IPR038078">
    <property type="entry name" value="PhoU-like_sf"/>
</dbReference>
<protein>
    <recommendedName>
        <fullName evidence="7">Phosphate-specific transport system accessory protein PhoU</fullName>
    </recommendedName>
</protein>
<dbReference type="PANTHER" id="PTHR42930">
    <property type="entry name" value="PHOSPHATE-SPECIFIC TRANSPORT SYSTEM ACCESSORY PROTEIN PHOU"/>
    <property type="match status" value="1"/>
</dbReference>
<evidence type="ECO:0000256" key="5">
    <source>
        <dbReference type="ARBA" id="ARBA00022490"/>
    </source>
</evidence>
<feature type="domain" description="PhoU" evidence="8">
    <location>
        <begin position="17"/>
        <end position="104"/>
    </location>
</feature>
<comment type="function">
    <text evidence="7">Plays a role in the regulation of phosphate uptake.</text>
</comment>
<dbReference type="Pfam" id="PF01895">
    <property type="entry name" value="PhoU"/>
    <property type="match status" value="2"/>
</dbReference>
<dbReference type="PANTHER" id="PTHR42930:SF3">
    <property type="entry name" value="PHOSPHATE-SPECIFIC TRANSPORT SYSTEM ACCESSORY PROTEIN PHOU"/>
    <property type="match status" value="1"/>
</dbReference>
<dbReference type="InterPro" id="IPR026022">
    <property type="entry name" value="PhoU_dom"/>
</dbReference>
<evidence type="ECO:0000256" key="7">
    <source>
        <dbReference type="PIRNR" id="PIRNR003107"/>
    </source>
</evidence>
<comment type="similarity">
    <text evidence="2 7">Belongs to the PhoU family.</text>
</comment>
<keyword evidence="4 7" id="KW-0813">Transport</keyword>
<dbReference type="Gene3D" id="1.20.58.220">
    <property type="entry name" value="Phosphate transport system protein phou homolog 2, domain 2"/>
    <property type="match status" value="1"/>
</dbReference>
<accession>A0A1W2LLQ0</accession>
<feature type="domain" description="PhoU" evidence="8">
    <location>
        <begin position="122"/>
        <end position="203"/>
    </location>
</feature>
<dbReference type="SUPFAM" id="SSF109755">
    <property type="entry name" value="PhoU-like"/>
    <property type="match status" value="1"/>
</dbReference>
<dbReference type="AlphaFoldDB" id="A0A1W2LLQ0"/>
<evidence type="ECO:0000256" key="6">
    <source>
        <dbReference type="ARBA" id="ARBA00022592"/>
    </source>
</evidence>
<reference evidence="9 10" key="1">
    <citation type="submission" date="2016-12" db="EMBL/GenBank/DDBJ databases">
        <title>Amycolatopsis keratiniphila subsp. keratiniphila genome sequencing and assembly.</title>
        <authorList>
            <person name="Mayilraj S."/>
            <person name="Kaur N."/>
        </authorList>
    </citation>
    <scope>NUCLEOTIDE SEQUENCE [LARGE SCALE GENOMIC DNA]</scope>
    <source>
        <strain evidence="9 10">DSM 44409</strain>
    </source>
</reference>
<comment type="caution">
    <text evidence="9">The sequence shown here is derived from an EMBL/GenBank/DDBJ whole genome shotgun (WGS) entry which is preliminary data.</text>
</comment>
<dbReference type="GO" id="GO:0006817">
    <property type="term" value="P:phosphate ion transport"/>
    <property type="evidence" value="ECO:0007669"/>
    <property type="project" value="UniProtKB-KW"/>
</dbReference>
<evidence type="ECO:0000313" key="10">
    <source>
        <dbReference type="Proteomes" id="UP000076660"/>
    </source>
</evidence>
<evidence type="ECO:0000256" key="4">
    <source>
        <dbReference type="ARBA" id="ARBA00022448"/>
    </source>
</evidence>
<dbReference type="PIRSF" id="PIRSF003107">
    <property type="entry name" value="PhoU"/>
    <property type="match status" value="1"/>
</dbReference>
<keyword evidence="5 7" id="KW-0963">Cytoplasm</keyword>
<proteinExistence type="inferred from homology"/>
<dbReference type="EMBL" id="LQMT02000034">
    <property type="protein sequence ID" value="ONF63591.1"/>
    <property type="molecule type" value="Genomic_DNA"/>
</dbReference>
<evidence type="ECO:0000256" key="2">
    <source>
        <dbReference type="ARBA" id="ARBA00008107"/>
    </source>
</evidence>
<dbReference type="OrthoDB" id="9814256at2"/>
<dbReference type="InterPro" id="IPR028366">
    <property type="entry name" value="PhoU"/>
</dbReference>
<dbReference type="GO" id="GO:0045936">
    <property type="term" value="P:negative regulation of phosphate metabolic process"/>
    <property type="evidence" value="ECO:0007669"/>
    <property type="project" value="InterPro"/>
</dbReference>
<dbReference type="GO" id="GO:0005737">
    <property type="term" value="C:cytoplasm"/>
    <property type="evidence" value="ECO:0007669"/>
    <property type="project" value="UniProtKB-SubCell"/>
</dbReference>
<dbReference type="FunFam" id="1.20.58.220:FF:000004">
    <property type="entry name" value="Phosphate-specific transport system accessory protein PhoU"/>
    <property type="match status" value="1"/>
</dbReference>
<comment type="subunit">
    <text evidence="3 7">Homodimer.</text>
</comment>